<dbReference type="STRING" id="1317122.ATO12_07545"/>
<keyword evidence="1" id="KW-0805">Transcription regulation</keyword>
<dbReference type="PROSITE" id="PS50987">
    <property type="entry name" value="HTH_ARSR_2"/>
    <property type="match status" value="1"/>
</dbReference>
<dbReference type="EMBL" id="AQRA01000016">
    <property type="protein sequence ID" value="EZH71443.1"/>
    <property type="molecule type" value="Genomic_DNA"/>
</dbReference>
<dbReference type="OrthoDB" id="9800872at2"/>
<dbReference type="Pfam" id="PF00581">
    <property type="entry name" value="Rhodanese"/>
    <property type="match status" value="1"/>
</dbReference>
<keyword evidence="7" id="KW-1185">Reference proteome</keyword>
<dbReference type="NCBIfam" id="NF033788">
    <property type="entry name" value="HTH_metalloreg"/>
    <property type="match status" value="1"/>
</dbReference>
<dbReference type="InterPro" id="IPR051011">
    <property type="entry name" value="Metal_resp_trans_reg"/>
</dbReference>
<gene>
    <name evidence="6" type="ORF">ATO12_07545</name>
</gene>
<dbReference type="CDD" id="cd00090">
    <property type="entry name" value="HTH_ARSR"/>
    <property type="match status" value="1"/>
</dbReference>
<dbReference type="PROSITE" id="PS50206">
    <property type="entry name" value="RHODANESE_3"/>
    <property type="match status" value="1"/>
</dbReference>
<keyword evidence="2" id="KW-0238">DNA-binding</keyword>
<dbReference type="eggNOG" id="COG0607">
    <property type="taxonomic scope" value="Bacteria"/>
</dbReference>
<dbReference type="InterPro" id="IPR036390">
    <property type="entry name" value="WH_DNA-bd_sf"/>
</dbReference>
<evidence type="ECO:0000256" key="1">
    <source>
        <dbReference type="ARBA" id="ARBA00023015"/>
    </source>
</evidence>
<dbReference type="SUPFAM" id="SSF52821">
    <property type="entry name" value="Rhodanese/Cell cycle control phosphatase"/>
    <property type="match status" value="1"/>
</dbReference>
<proteinExistence type="predicted"/>
<dbReference type="GO" id="GO:0003700">
    <property type="term" value="F:DNA-binding transcription factor activity"/>
    <property type="evidence" value="ECO:0007669"/>
    <property type="project" value="InterPro"/>
</dbReference>
<dbReference type="InterPro" id="IPR001845">
    <property type="entry name" value="HTH_ArsR_DNA-bd_dom"/>
</dbReference>
<evidence type="ECO:0008006" key="8">
    <source>
        <dbReference type="Google" id="ProtNLM"/>
    </source>
</evidence>
<dbReference type="CDD" id="cd00158">
    <property type="entry name" value="RHOD"/>
    <property type="match status" value="1"/>
</dbReference>
<evidence type="ECO:0000256" key="2">
    <source>
        <dbReference type="ARBA" id="ARBA00023125"/>
    </source>
</evidence>
<feature type="domain" description="HTH arsR-type" evidence="5">
    <location>
        <begin position="6"/>
        <end position="100"/>
    </location>
</feature>
<evidence type="ECO:0000256" key="3">
    <source>
        <dbReference type="ARBA" id="ARBA00023163"/>
    </source>
</evidence>
<dbReference type="Gene3D" id="3.40.250.10">
    <property type="entry name" value="Rhodanese-like domain"/>
    <property type="match status" value="1"/>
</dbReference>
<sequence length="219" mass="25096">MNKQEFKNSIYQEIANVGKALANPYRLRILNLISQDDYSVEQIADEIGVSIANASQHLQVLKKVKLLKTTKKGHYVIYSLSNKNVYTLWNSLQSFSLQNSLEIQATLQNFKQEKFATVPSINIDKIMANNNLDDLYFLDVRPEKEFKKEAIANAKSIPIESLKDNIAQLPKNQQIIVYCRGPLCVFADEAVQYLQEKGYDAIRLQEEVLEWKQKGLPVN</sequence>
<dbReference type="RefSeq" id="WP_034247357.1">
    <property type="nucleotide sequence ID" value="NZ_AQRA01000016.1"/>
</dbReference>
<dbReference type="SMART" id="SM00450">
    <property type="entry name" value="RHOD"/>
    <property type="match status" value="1"/>
</dbReference>
<dbReference type="eggNOG" id="COG0640">
    <property type="taxonomic scope" value="Bacteria"/>
</dbReference>
<reference evidence="6 7" key="1">
    <citation type="submission" date="2014-04" db="EMBL/GenBank/DDBJ databases">
        <title>Aquimarina sp. 22II-S11-z7 Genome Sequencing.</title>
        <authorList>
            <person name="Lai Q."/>
        </authorList>
    </citation>
    <scope>NUCLEOTIDE SEQUENCE [LARGE SCALE GENOMIC DNA]</scope>
    <source>
        <strain evidence="6 7">22II-S11-z7</strain>
    </source>
</reference>
<dbReference type="AlphaFoldDB" id="A0A023BP25"/>
<accession>A0A023BP25</accession>
<dbReference type="SMART" id="SM00418">
    <property type="entry name" value="HTH_ARSR"/>
    <property type="match status" value="1"/>
</dbReference>
<evidence type="ECO:0000313" key="7">
    <source>
        <dbReference type="Proteomes" id="UP000023541"/>
    </source>
</evidence>
<name>A0A023BP25_9FLAO</name>
<dbReference type="SUPFAM" id="SSF46785">
    <property type="entry name" value="Winged helix' DNA-binding domain"/>
    <property type="match status" value="1"/>
</dbReference>
<keyword evidence="3" id="KW-0804">Transcription</keyword>
<evidence type="ECO:0000259" key="4">
    <source>
        <dbReference type="PROSITE" id="PS50206"/>
    </source>
</evidence>
<organism evidence="6 7">
    <name type="scientific">Aquimarina atlantica</name>
    <dbReference type="NCBI Taxonomy" id="1317122"/>
    <lineage>
        <taxon>Bacteria</taxon>
        <taxon>Pseudomonadati</taxon>
        <taxon>Bacteroidota</taxon>
        <taxon>Flavobacteriia</taxon>
        <taxon>Flavobacteriales</taxon>
        <taxon>Flavobacteriaceae</taxon>
        <taxon>Aquimarina</taxon>
    </lineage>
</organism>
<dbReference type="Pfam" id="PF12840">
    <property type="entry name" value="HTH_20"/>
    <property type="match status" value="1"/>
</dbReference>
<dbReference type="PANTHER" id="PTHR43132:SF2">
    <property type="entry name" value="ARSENICAL RESISTANCE OPERON REPRESSOR ARSR-RELATED"/>
    <property type="match status" value="1"/>
</dbReference>
<dbReference type="Proteomes" id="UP000023541">
    <property type="component" value="Unassembled WGS sequence"/>
</dbReference>
<dbReference type="InterPro" id="IPR036388">
    <property type="entry name" value="WH-like_DNA-bd_sf"/>
</dbReference>
<dbReference type="Gene3D" id="1.10.10.10">
    <property type="entry name" value="Winged helix-like DNA-binding domain superfamily/Winged helix DNA-binding domain"/>
    <property type="match status" value="1"/>
</dbReference>
<dbReference type="InterPro" id="IPR001763">
    <property type="entry name" value="Rhodanese-like_dom"/>
</dbReference>
<dbReference type="GO" id="GO:0003677">
    <property type="term" value="F:DNA binding"/>
    <property type="evidence" value="ECO:0007669"/>
    <property type="project" value="UniProtKB-KW"/>
</dbReference>
<dbReference type="PRINTS" id="PR00778">
    <property type="entry name" value="HTHARSR"/>
</dbReference>
<dbReference type="InterPro" id="IPR011991">
    <property type="entry name" value="ArsR-like_HTH"/>
</dbReference>
<protein>
    <recommendedName>
        <fullName evidence="8">ArsR family transcriptional regulator</fullName>
    </recommendedName>
</protein>
<feature type="domain" description="Rhodanese" evidence="4">
    <location>
        <begin position="131"/>
        <end position="219"/>
    </location>
</feature>
<dbReference type="PANTHER" id="PTHR43132">
    <property type="entry name" value="ARSENICAL RESISTANCE OPERON REPRESSOR ARSR-RELATED"/>
    <property type="match status" value="1"/>
</dbReference>
<dbReference type="InterPro" id="IPR036873">
    <property type="entry name" value="Rhodanese-like_dom_sf"/>
</dbReference>
<comment type="caution">
    <text evidence="6">The sequence shown here is derived from an EMBL/GenBank/DDBJ whole genome shotgun (WGS) entry which is preliminary data.</text>
</comment>
<evidence type="ECO:0000259" key="5">
    <source>
        <dbReference type="PROSITE" id="PS50987"/>
    </source>
</evidence>
<evidence type="ECO:0000313" key="6">
    <source>
        <dbReference type="EMBL" id="EZH71443.1"/>
    </source>
</evidence>